<dbReference type="Proteomes" id="UP001152321">
    <property type="component" value="Unassembled WGS sequence"/>
</dbReference>
<evidence type="ECO:0000313" key="3">
    <source>
        <dbReference type="Proteomes" id="UP001152321"/>
    </source>
</evidence>
<dbReference type="InterPro" id="IPR003965">
    <property type="entry name" value="Fatty_acid_synthase"/>
</dbReference>
<protein>
    <submittedName>
        <fullName evidence="2">MaoC family dehydratase</fullName>
    </submittedName>
</protein>
<dbReference type="Gene3D" id="3.10.129.10">
    <property type="entry name" value="Hotdog Thioesterase"/>
    <property type="match status" value="1"/>
</dbReference>
<dbReference type="PANTHER" id="PTHR43437:SF3">
    <property type="entry name" value="HYDROXYACYL-THIOESTER DEHYDRATASE TYPE 2, MITOCHONDRIAL"/>
    <property type="match status" value="1"/>
</dbReference>
<keyword evidence="3" id="KW-1185">Reference proteome</keyword>
<name>A0ABT6DLW3_9BACT</name>
<reference evidence="2" key="1">
    <citation type="submission" date="2022-08" db="EMBL/GenBank/DDBJ databases">
        <title>Novel Bdellovibrio Species Isolated from Svalbard: Designation Bdellovibrio svalbardensis.</title>
        <authorList>
            <person name="Mitchell R.J."/>
            <person name="Choi S.Y."/>
        </authorList>
    </citation>
    <scope>NUCLEOTIDE SEQUENCE</scope>
    <source>
        <strain evidence="2">PAP01</strain>
    </source>
</reference>
<dbReference type="EMBL" id="JANRMI010000003">
    <property type="protein sequence ID" value="MDG0816811.1"/>
    <property type="molecule type" value="Genomic_DNA"/>
</dbReference>
<sequence>MAGRNVDVGFTNSITVKVTDKMVQQFAELSGDYNPIHMNEEFAAKTRFGRRIAHGMISGALISRALVECIGGAGVYLGQSLKFVNPVFIDDTITVTIKITAVRKEKGIATVETNVTKENGDMVVKGEAVIMVGADMEHA</sequence>
<accession>A0ABT6DLW3</accession>
<dbReference type="PRINTS" id="PR01483">
    <property type="entry name" value="FASYNTHASE"/>
</dbReference>
<dbReference type="SUPFAM" id="SSF54637">
    <property type="entry name" value="Thioesterase/thiol ester dehydrase-isomerase"/>
    <property type="match status" value="1"/>
</dbReference>
<dbReference type="RefSeq" id="WP_277578289.1">
    <property type="nucleotide sequence ID" value="NZ_JANRMI010000003.1"/>
</dbReference>
<dbReference type="Pfam" id="PF01575">
    <property type="entry name" value="MaoC_dehydratas"/>
    <property type="match status" value="1"/>
</dbReference>
<proteinExistence type="predicted"/>
<comment type="caution">
    <text evidence="2">The sequence shown here is derived from an EMBL/GenBank/DDBJ whole genome shotgun (WGS) entry which is preliminary data.</text>
</comment>
<dbReference type="PANTHER" id="PTHR43437">
    <property type="entry name" value="HYDROXYACYL-THIOESTER DEHYDRATASE TYPE 2, MITOCHONDRIAL-RELATED"/>
    <property type="match status" value="1"/>
</dbReference>
<organism evidence="2 3">
    <name type="scientific">Bdellovibrio svalbardensis</name>
    <dbReference type="NCBI Taxonomy" id="2972972"/>
    <lineage>
        <taxon>Bacteria</taxon>
        <taxon>Pseudomonadati</taxon>
        <taxon>Bdellovibrionota</taxon>
        <taxon>Bdellovibrionia</taxon>
        <taxon>Bdellovibrionales</taxon>
        <taxon>Pseudobdellovibrionaceae</taxon>
        <taxon>Bdellovibrio</taxon>
    </lineage>
</organism>
<dbReference type="InterPro" id="IPR002539">
    <property type="entry name" value="MaoC-like_dom"/>
</dbReference>
<dbReference type="InterPro" id="IPR050965">
    <property type="entry name" value="UPF0336/Enoyl-CoA_hydratase"/>
</dbReference>
<feature type="domain" description="MaoC-like" evidence="1">
    <location>
        <begin position="12"/>
        <end position="116"/>
    </location>
</feature>
<evidence type="ECO:0000259" key="1">
    <source>
        <dbReference type="Pfam" id="PF01575"/>
    </source>
</evidence>
<evidence type="ECO:0000313" key="2">
    <source>
        <dbReference type="EMBL" id="MDG0816811.1"/>
    </source>
</evidence>
<dbReference type="CDD" id="cd03449">
    <property type="entry name" value="R_hydratase"/>
    <property type="match status" value="1"/>
</dbReference>
<dbReference type="InterPro" id="IPR029069">
    <property type="entry name" value="HotDog_dom_sf"/>
</dbReference>
<gene>
    <name evidence="2" type="ORF">NWE73_10575</name>
</gene>